<dbReference type="VEuPathDB" id="AmoebaDB:KM1_030300"/>
<organism evidence="2 3">
    <name type="scientific">Entamoeba histolytica</name>
    <dbReference type="NCBI Taxonomy" id="5759"/>
    <lineage>
        <taxon>Eukaryota</taxon>
        <taxon>Amoebozoa</taxon>
        <taxon>Evosea</taxon>
        <taxon>Archamoebae</taxon>
        <taxon>Mastigamoebida</taxon>
        <taxon>Entamoebidae</taxon>
        <taxon>Entamoeba</taxon>
    </lineage>
</organism>
<evidence type="ECO:0000256" key="1">
    <source>
        <dbReference type="SAM" id="Coils"/>
    </source>
</evidence>
<evidence type="ECO:0000313" key="2">
    <source>
        <dbReference type="EMBL" id="GAT91907.1"/>
    </source>
</evidence>
<dbReference type="Proteomes" id="UP000078387">
    <property type="component" value="Unassembled WGS sequence"/>
</dbReference>
<keyword evidence="1" id="KW-0175">Coiled coil</keyword>
<proteinExistence type="predicted"/>
<dbReference type="OMA" id="IHDVQCT"/>
<sequence>MTEGVKRVLPSFNILPKKMSHDQKRFQIFENYNEKKKVIEAIKQPVNELIEQVENKELKAKLSREVKSLIDELIQQISDLKNQIKVLERKYEIYNIQEQNTVIRSESQNDNIPKLTDTKDNKEIIPMECETNTTDILFEGYKDTPQVDTGLIEIKNKRRILADKQINEVAKCRWIEQMFGKGWDMIEVKKDYLLTIQNEIISHLEIEISLCIVIFDGYGNVIGFEIEGMNKLNYYNEIHDVECTLFSLYDETKEEMNCKMYRLNEDNNIIILFNKSGETICKVNVNGRDIIKIGVPIIQLSSIDIETINIEDDTVYNSFIKFISHQDIENEIDIQGMLCFYKKNTFNGKENEDFIINTFKKEKDKQNCIDDEQQVDDILITIIQEMSEKSEWEMIFSSKTMKETNKNFNEIIINQKSLLINLQTKEKEWVCIYIEDKIIKKEFNQITNQTHFIYSTKTKKKYQLKDNMIISFSLHDNNCSLFTLGNRIGFIHIAKTKNKRCCVSRLSELYKEMNDNDLFNISSSINKFEIHQIIILKLS</sequence>
<accession>A0A5K1VCU9</accession>
<feature type="coiled-coil region" evidence="1">
    <location>
        <begin position="63"/>
        <end position="97"/>
    </location>
</feature>
<gene>
    <name evidence="2" type="ORF">CL6EHI_012210</name>
</gene>
<dbReference type="AlphaFoldDB" id="A0A5K1VCU9"/>
<name>A0A5K1VCU9_ENTHI</name>
<dbReference type="VEuPathDB" id="AmoebaDB:EHI_012210"/>
<comment type="caution">
    <text evidence="2">The sequence shown here is derived from an EMBL/GenBank/DDBJ whole genome shotgun (WGS) entry which is preliminary data.</text>
</comment>
<protein>
    <submittedName>
        <fullName evidence="2">Uncharacterized protein</fullName>
    </submittedName>
</protein>
<evidence type="ECO:0000313" key="3">
    <source>
        <dbReference type="Proteomes" id="UP000078387"/>
    </source>
</evidence>
<dbReference type="EMBL" id="BDEQ01000001">
    <property type="protein sequence ID" value="GAT91907.1"/>
    <property type="molecule type" value="Genomic_DNA"/>
</dbReference>
<dbReference type="VEuPathDB" id="AmoebaDB:EHI8A_011490"/>
<dbReference type="VEuPathDB" id="AmoebaDB:EHI7A_070150"/>
<reference evidence="2 3" key="1">
    <citation type="submission" date="2016-05" db="EMBL/GenBank/DDBJ databases">
        <title>First whole genome sequencing of Entamoeba histolytica HM1:IMSS-clone-6.</title>
        <authorList>
            <person name="Mukherjee Avik.K."/>
            <person name="Izumyama S."/>
            <person name="Nakada-Tsukui K."/>
            <person name="Nozaki T."/>
        </authorList>
    </citation>
    <scope>NUCLEOTIDE SEQUENCE [LARGE SCALE GENOMIC DNA]</scope>
    <source>
        <strain evidence="2 3">HM1:IMSS clone 6</strain>
    </source>
</reference>
<dbReference type="VEuPathDB" id="AmoebaDB:EHI5A_020560"/>